<reference evidence="1 2" key="1">
    <citation type="submission" date="2013-05" db="EMBL/GenBank/DDBJ databases">
        <title>Draft genome of the parasitic nematode Anyclostoma ceylanicum.</title>
        <authorList>
            <person name="Mitreva M."/>
        </authorList>
    </citation>
    <scope>NUCLEOTIDE SEQUENCE [LARGE SCALE GENOMIC DNA]</scope>
</reference>
<name>A0A0D6M0T1_9BILA</name>
<protein>
    <submittedName>
        <fullName evidence="1">Uncharacterized protein</fullName>
    </submittedName>
</protein>
<keyword evidence="2" id="KW-1185">Reference proteome</keyword>
<organism evidence="1 2">
    <name type="scientific">Ancylostoma ceylanicum</name>
    <dbReference type="NCBI Taxonomy" id="53326"/>
    <lineage>
        <taxon>Eukaryota</taxon>
        <taxon>Metazoa</taxon>
        <taxon>Ecdysozoa</taxon>
        <taxon>Nematoda</taxon>
        <taxon>Chromadorea</taxon>
        <taxon>Rhabditida</taxon>
        <taxon>Rhabditina</taxon>
        <taxon>Rhabditomorpha</taxon>
        <taxon>Strongyloidea</taxon>
        <taxon>Ancylostomatidae</taxon>
        <taxon>Ancylostomatinae</taxon>
        <taxon>Ancylostoma</taxon>
    </lineage>
</organism>
<dbReference type="EMBL" id="KE124846">
    <property type="protein sequence ID" value="EPB77073.1"/>
    <property type="molecule type" value="Genomic_DNA"/>
</dbReference>
<dbReference type="AlphaFoldDB" id="A0A0D6M0T1"/>
<evidence type="ECO:0000313" key="2">
    <source>
        <dbReference type="Proteomes" id="UP000054495"/>
    </source>
</evidence>
<proteinExistence type="predicted"/>
<accession>A0A0D6M0T1</accession>
<evidence type="ECO:0000313" key="1">
    <source>
        <dbReference type="EMBL" id="EPB77073.1"/>
    </source>
</evidence>
<gene>
    <name evidence="1" type="ORF">ANCCEY_03839</name>
</gene>
<sequence>MALVPWLLTTRRLYDYHEEPFTMGEDMNTTTTAETATTAATAPLDPDPDTIKMFVGQDTIRIEYVQLVFFVEQRRDCGRPYRWTNRFENEDKIIK</sequence>
<dbReference type="Proteomes" id="UP000054495">
    <property type="component" value="Unassembled WGS sequence"/>
</dbReference>